<sequence length="152" mass="16900">MRLRGEIEPSAVLDFHERIMKSVADLGQELSIQVVIVGGAGTVRLPDGHRFWQSPSFPPVTLPRGRAHALLRDHLEEREHAYGWAYLVPPPRFDPEGPRTGHIARWPAQSDESDFLRSSPSYADFAQAVRQAALTPWQGVCLVGRNDTGQPA</sequence>
<dbReference type="RefSeq" id="WP_192284975.1">
    <property type="nucleotide sequence ID" value="NZ_JBHSTT010000018.1"/>
</dbReference>
<comment type="caution">
    <text evidence="1">The sequence shown here is derived from an EMBL/GenBank/DDBJ whole genome shotgun (WGS) entry which is preliminary data.</text>
</comment>
<protein>
    <submittedName>
        <fullName evidence="1">Uncharacterized protein</fullName>
    </submittedName>
</protein>
<accession>A0ABW1WM70</accession>
<proteinExistence type="predicted"/>
<dbReference type="EMBL" id="JBHSTT010000018">
    <property type="protein sequence ID" value="MFC6388751.1"/>
    <property type="molecule type" value="Genomic_DNA"/>
</dbReference>
<reference evidence="2" key="1">
    <citation type="journal article" date="2019" name="Int. J. Syst. Evol. Microbiol.">
        <title>The Global Catalogue of Microorganisms (GCM) 10K type strain sequencing project: providing services to taxonomists for standard genome sequencing and annotation.</title>
        <authorList>
            <consortium name="The Broad Institute Genomics Platform"/>
            <consortium name="The Broad Institute Genome Sequencing Center for Infectious Disease"/>
            <person name="Wu L."/>
            <person name="Ma J."/>
        </authorList>
    </citation>
    <scope>NUCLEOTIDE SEQUENCE [LARGE SCALE GENOMIC DNA]</scope>
    <source>
        <strain evidence="2">CCUG 36916</strain>
    </source>
</reference>
<organism evidence="1 2">
    <name type="scientific">Methylorubrum zatmanii</name>
    <dbReference type="NCBI Taxonomy" id="29429"/>
    <lineage>
        <taxon>Bacteria</taxon>
        <taxon>Pseudomonadati</taxon>
        <taxon>Pseudomonadota</taxon>
        <taxon>Alphaproteobacteria</taxon>
        <taxon>Hyphomicrobiales</taxon>
        <taxon>Methylobacteriaceae</taxon>
        <taxon>Methylorubrum</taxon>
    </lineage>
</organism>
<keyword evidence="2" id="KW-1185">Reference proteome</keyword>
<evidence type="ECO:0000313" key="1">
    <source>
        <dbReference type="EMBL" id="MFC6388751.1"/>
    </source>
</evidence>
<gene>
    <name evidence="1" type="ORF">ACFQDP_05260</name>
</gene>
<dbReference type="Gene3D" id="3.40.50.720">
    <property type="entry name" value="NAD(P)-binding Rossmann-like Domain"/>
    <property type="match status" value="1"/>
</dbReference>
<dbReference type="Proteomes" id="UP001596237">
    <property type="component" value="Unassembled WGS sequence"/>
</dbReference>
<name>A0ABW1WM70_9HYPH</name>
<evidence type="ECO:0000313" key="2">
    <source>
        <dbReference type="Proteomes" id="UP001596237"/>
    </source>
</evidence>